<keyword evidence="1" id="KW-1133">Transmembrane helix</keyword>
<dbReference type="RefSeq" id="WP_100424136.1">
    <property type="nucleotide sequence ID" value="NZ_BOOX01000011.1"/>
</dbReference>
<accession>A0A2M9CBX5</accession>
<evidence type="ECO:0000313" key="2">
    <source>
        <dbReference type="EMBL" id="PJJ68574.1"/>
    </source>
</evidence>
<protein>
    <submittedName>
        <fullName evidence="2">Uncharacterized protein</fullName>
    </submittedName>
</protein>
<keyword evidence="3" id="KW-1185">Reference proteome</keyword>
<comment type="caution">
    <text evidence="2">The sequence shown here is derived from an EMBL/GenBank/DDBJ whole genome shotgun (WGS) entry which is preliminary data.</text>
</comment>
<organism evidence="2 3">
    <name type="scientific">Sediminihabitans luteus</name>
    <dbReference type="NCBI Taxonomy" id="1138585"/>
    <lineage>
        <taxon>Bacteria</taxon>
        <taxon>Bacillati</taxon>
        <taxon>Actinomycetota</taxon>
        <taxon>Actinomycetes</taxon>
        <taxon>Micrococcales</taxon>
        <taxon>Cellulomonadaceae</taxon>
        <taxon>Sediminihabitans</taxon>
    </lineage>
</organism>
<feature type="transmembrane region" description="Helical" evidence="1">
    <location>
        <begin position="7"/>
        <end position="26"/>
    </location>
</feature>
<dbReference type="Proteomes" id="UP000231693">
    <property type="component" value="Unassembled WGS sequence"/>
</dbReference>
<reference evidence="2 3" key="1">
    <citation type="submission" date="2017-11" db="EMBL/GenBank/DDBJ databases">
        <title>Genomic Encyclopedia of Archaeal and Bacterial Type Strains, Phase II (KMG-II): From Individual Species to Whole Genera.</title>
        <authorList>
            <person name="Goeker M."/>
        </authorList>
    </citation>
    <scope>NUCLEOTIDE SEQUENCE [LARGE SCALE GENOMIC DNA]</scope>
    <source>
        <strain evidence="2 3">DSM 25478</strain>
    </source>
</reference>
<dbReference type="EMBL" id="PGFE01000007">
    <property type="protein sequence ID" value="PJJ68574.1"/>
    <property type="molecule type" value="Genomic_DNA"/>
</dbReference>
<evidence type="ECO:0000313" key="3">
    <source>
        <dbReference type="Proteomes" id="UP000231693"/>
    </source>
</evidence>
<sequence>MTRSSKIVWYAAFVVVIALGLAWWAVSTERTRDADRADAQVACTQDIQRSAGESQAVVTSFVSELDGGTLEFEGSEPLGDDRWTCLARRTTDGWVTSTSQR</sequence>
<proteinExistence type="predicted"/>
<gene>
    <name evidence="2" type="ORF">CLV28_2990</name>
</gene>
<evidence type="ECO:0000256" key="1">
    <source>
        <dbReference type="SAM" id="Phobius"/>
    </source>
</evidence>
<keyword evidence="1" id="KW-0812">Transmembrane</keyword>
<name>A0A2M9CBX5_9CELL</name>
<keyword evidence="1" id="KW-0472">Membrane</keyword>
<dbReference type="AlphaFoldDB" id="A0A2M9CBX5"/>